<evidence type="ECO:0000256" key="1">
    <source>
        <dbReference type="SAM" id="MobiDB-lite"/>
    </source>
</evidence>
<feature type="compositionally biased region" description="Low complexity" evidence="1">
    <location>
        <begin position="115"/>
        <end position="125"/>
    </location>
</feature>
<dbReference type="EMBL" id="KN833121">
    <property type="protein sequence ID" value="KIM72563.1"/>
    <property type="molecule type" value="Genomic_DNA"/>
</dbReference>
<organism evidence="2 3">
    <name type="scientific">Piloderma croceum (strain F 1598)</name>
    <dbReference type="NCBI Taxonomy" id="765440"/>
    <lineage>
        <taxon>Eukaryota</taxon>
        <taxon>Fungi</taxon>
        <taxon>Dikarya</taxon>
        <taxon>Basidiomycota</taxon>
        <taxon>Agaricomycotina</taxon>
        <taxon>Agaricomycetes</taxon>
        <taxon>Agaricomycetidae</taxon>
        <taxon>Atheliales</taxon>
        <taxon>Atheliaceae</taxon>
        <taxon>Piloderma</taxon>
    </lineage>
</organism>
<reference evidence="3" key="2">
    <citation type="submission" date="2015-01" db="EMBL/GenBank/DDBJ databases">
        <title>Evolutionary Origins and Diversification of the Mycorrhizal Mutualists.</title>
        <authorList>
            <consortium name="DOE Joint Genome Institute"/>
            <consortium name="Mycorrhizal Genomics Consortium"/>
            <person name="Kohler A."/>
            <person name="Kuo A."/>
            <person name="Nagy L.G."/>
            <person name="Floudas D."/>
            <person name="Copeland A."/>
            <person name="Barry K.W."/>
            <person name="Cichocki N."/>
            <person name="Veneault-Fourrey C."/>
            <person name="LaButti K."/>
            <person name="Lindquist E.A."/>
            <person name="Lipzen A."/>
            <person name="Lundell T."/>
            <person name="Morin E."/>
            <person name="Murat C."/>
            <person name="Riley R."/>
            <person name="Ohm R."/>
            <person name="Sun H."/>
            <person name="Tunlid A."/>
            <person name="Henrissat B."/>
            <person name="Grigoriev I.V."/>
            <person name="Hibbett D.S."/>
            <person name="Martin F."/>
        </authorList>
    </citation>
    <scope>NUCLEOTIDE SEQUENCE [LARGE SCALE GENOMIC DNA]</scope>
    <source>
        <strain evidence="3">F 1598</strain>
    </source>
</reference>
<evidence type="ECO:0000313" key="3">
    <source>
        <dbReference type="Proteomes" id="UP000054166"/>
    </source>
</evidence>
<dbReference type="InterPro" id="IPR041078">
    <property type="entry name" value="Plavaka"/>
</dbReference>
<dbReference type="Pfam" id="PF18759">
    <property type="entry name" value="Plavaka"/>
    <property type="match status" value="1"/>
</dbReference>
<dbReference type="STRING" id="765440.A0A0C3AFJ5"/>
<dbReference type="AlphaFoldDB" id="A0A0C3AFJ5"/>
<proteinExistence type="predicted"/>
<feature type="compositionally biased region" description="Low complexity" evidence="1">
    <location>
        <begin position="68"/>
        <end position="84"/>
    </location>
</feature>
<dbReference type="OrthoDB" id="2687259at2759"/>
<name>A0A0C3AFJ5_PILCF</name>
<evidence type="ECO:0000313" key="2">
    <source>
        <dbReference type="EMBL" id="KIM72563.1"/>
    </source>
</evidence>
<accession>A0A0C3AFJ5</accession>
<dbReference type="HOGENOM" id="CLU_002498_0_1_1"/>
<feature type="compositionally biased region" description="Basic residues" evidence="1">
    <location>
        <begin position="47"/>
        <end position="59"/>
    </location>
</feature>
<gene>
    <name evidence="2" type="ORF">PILCRDRAFT_16002</name>
</gene>
<dbReference type="Proteomes" id="UP000054166">
    <property type="component" value="Unassembled WGS sequence"/>
</dbReference>
<feature type="region of interest" description="Disordered" evidence="1">
    <location>
        <begin position="812"/>
        <end position="843"/>
    </location>
</feature>
<sequence length="1113" mass="126735">MPPPRHTSYEYSCVCGAGFTQAQHLTRHKTDCSTSKEIAQRAFEKGQKHKHKPPAKRKRTESTGGNASSSYRSLSVASSRSQMSVDAGEQDDVQMGLNEDNDFDFPEAPPPSSSPPFEFFDMASSPAPPEPAVEPSKRIRKPTAKRRMALEDALPEGPGPIDARPEPPRAVSPVRNILLRLPRLVRTVANSFGVSRLYINTPTHIPDADIALPDMVADHASDKKNSQKSEKSVLEMISPYPNVSAFRFGNWFWNGSYKKSKEERDELINVMLGRDFDVEDLRGVNFNKIDADLANDPEGTGESDNGWSTSTLTIKVPVATKITKASRRKKANADRAAQVHDEVDTEMESIGGKKFAIPGFRHRKLMHILKSSIEGNSDQAKQYHWHPFEQYWQPPDEEQSPERMYNEIYSSPTFVKADRELQESPRESGCDLPRVIAAIMLWSDATHVAQFGQAKLWPIYLYLGNLSKYAHCKPSEHTGHQAAYLPTLPDHVQSFIRKFATGATDPLMAHCRRELFHEAWKVLLDEDFIHAYLHGVIMDCADGIRRRVYPRIFTYSADYPEKVLIATIRDKGGCPCPRCLIPKQYLPGLGTTSDTKLRTEQLRSDTTQRRGKIIQARDFIYNKGYVVNSKNIDNLLKEESYVPTENAFSSRLGEVDDEFNFFTLLVVDLLHEFELGVWKALLTHLIRILHTQGEDTVMEFNDRQVPVFGRSTIRSFPHNVADLKKLAARDFEDILQCAIPCFEGLLPSPHNETVLDLLFISAYWHGLGKLRMHTNSSLEVLDIITIAFGQKLRDFAEETCKNFDTVETDKEYQARKRAEVRRESRSGRDGDEESGTSSGKRSHRFNLMTPKLHFLGDYVAQIRALGTTDSFTSQIGELQHRTIKAWNERSSKNNAVPQIVNMDVRESAHRRMEADLRDRDNDTPVTTADIDALMSGNHHHIAKDESPATRHHVGDWLEEHHGDPAFKNFLPRLKAHILARIRGIQFTGDEPIFEPEELDNIVLQNNYIYEHKTASFNYTTYDLRRDQDTLNPTGPALRRYVMIPSYEDANDNGSHPFWYTRVLGVFHINVYYRGSNKKRKFQFLIVRWFGEEPGWLGGARHLRLDKKSYAPVT</sequence>
<reference evidence="2 3" key="1">
    <citation type="submission" date="2014-04" db="EMBL/GenBank/DDBJ databases">
        <authorList>
            <consortium name="DOE Joint Genome Institute"/>
            <person name="Kuo A."/>
            <person name="Tarkka M."/>
            <person name="Buscot F."/>
            <person name="Kohler A."/>
            <person name="Nagy L.G."/>
            <person name="Floudas D."/>
            <person name="Copeland A."/>
            <person name="Barry K.W."/>
            <person name="Cichocki N."/>
            <person name="Veneault-Fourrey C."/>
            <person name="LaButti K."/>
            <person name="Lindquist E.A."/>
            <person name="Lipzen A."/>
            <person name="Lundell T."/>
            <person name="Morin E."/>
            <person name="Murat C."/>
            <person name="Sun H."/>
            <person name="Tunlid A."/>
            <person name="Henrissat B."/>
            <person name="Grigoriev I.V."/>
            <person name="Hibbett D.S."/>
            <person name="Martin F."/>
            <person name="Nordberg H.P."/>
            <person name="Cantor M.N."/>
            <person name="Hua S.X."/>
        </authorList>
    </citation>
    <scope>NUCLEOTIDE SEQUENCE [LARGE SCALE GENOMIC DNA]</scope>
    <source>
        <strain evidence="2 3">F 1598</strain>
    </source>
</reference>
<feature type="compositionally biased region" description="Basic and acidic residues" evidence="1">
    <location>
        <begin position="812"/>
        <end position="829"/>
    </location>
</feature>
<dbReference type="InParanoid" id="A0A0C3AFJ5"/>
<feature type="region of interest" description="Disordered" evidence="1">
    <location>
        <begin position="41"/>
        <end position="138"/>
    </location>
</feature>
<keyword evidence="3" id="KW-1185">Reference proteome</keyword>
<protein>
    <submittedName>
        <fullName evidence="2">Uncharacterized protein</fullName>
    </submittedName>
</protein>